<feature type="compositionally biased region" description="Polar residues" evidence="6">
    <location>
        <begin position="265"/>
        <end position="285"/>
    </location>
</feature>
<dbReference type="OrthoDB" id="26525at2759"/>
<accession>A0A2P4YHK3</accession>
<dbReference type="EMBL" id="NCKW01002749">
    <property type="protein sequence ID" value="POM77292.1"/>
    <property type="molecule type" value="Genomic_DNA"/>
</dbReference>
<feature type="repeat" description="ANK" evidence="4">
    <location>
        <begin position="440"/>
        <end position="472"/>
    </location>
</feature>
<dbReference type="Gene3D" id="1.10.238.10">
    <property type="entry name" value="EF-hand"/>
    <property type="match status" value="1"/>
</dbReference>
<feature type="region of interest" description="Disordered" evidence="6">
    <location>
        <begin position="258"/>
        <end position="285"/>
    </location>
</feature>
<evidence type="ECO:0000256" key="1">
    <source>
        <dbReference type="ARBA" id="ARBA00022737"/>
    </source>
</evidence>
<evidence type="ECO:0000259" key="8">
    <source>
        <dbReference type="PROSITE" id="PS50222"/>
    </source>
</evidence>
<keyword evidence="5" id="KW-0694">RNA-binding</keyword>
<dbReference type="PROSITE" id="PS00018">
    <property type="entry name" value="EF_HAND_1"/>
    <property type="match status" value="2"/>
</dbReference>
<dbReference type="CDD" id="cd00051">
    <property type="entry name" value="EFh"/>
    <property type="match status" value="1"/>
</dbReference>
<keyword evidence="1" id="KW-0677">Repeat</keyword>
<dbReference type="SMART" id="SM00248">
    <property type="entry name" value="ANK"/>
    <property type="match status" value="3"/>
</dbReference>
<evidence type="ECO:0000256" key="4">
    <source>
        <dbReference type="PROSITE-ProRule" id="PRU00023"/>
    </source>
</evidence>
<protein>
    <submittedName>
        <fullName evidence="9">Uncharacterized protein</fullName>
    </submittedName>
</protein>
<dbReference type="GO" id="GO:0005509">
    <property type="term" value="F:calcium ion binding"/>
    <property type="evidence" value="ECO:0007669"/>
    <property type="project" value="InterPro"/>
</dbReference>
<evidence type="ECO:0000313" key="10">
    <source>
        <dbReference type="Proteomes" id="UP000237271"/>
    </source>
</evidence>
<dbReference type="InterPro" id="IPR014720">
    <property type="entry name" value="dsRBD_dom"/>
</dbReference>
<comment type="caution">
    <text evidence="9">The sequence shown here is derived from an EMBL/GenBank/DDBJ whole genome shotgun (WGS) entry which is preliminary data.</text>
</comment>
<dbReference type="Pfam" id="PF12796">
    <property type="entry name" value="Ank_2"/>
    <property type="match status" value="1"/>
</dbReference>
<dbReference type="SUPFAM" id="SSF47473">
    <property type="entry name" value="EF-hand"/>
    <property type="match status" value="1"/>
</dbReference>
<evidence type="ECO:0000313" key="9">
    <source>
        <dbReference type="EMBL" id="POM77292.1"/>
    </source>
</evidence>
<reference evidence="9 10" key="1">
    <citation type="journal article" date="2017" name="Genome Biol. Evol.">
        <title>Phytophthora megakarya and P. palmivora, closely related causal agents of cacao black pod rot, underwent increases in genome sizes and gene numbers by different mechanisms.</title>
        <authorList>
            <person name="Ali S.S."/>
            <person name="Shao J."/>
            <person name="Lary D.J."/>
            <person name="Kronmiller B."/>
            <person name="Shen D."/>
            <person name="Strem M.D."/>
            <person name="Amoako-Attah I."/>
            <person name="Akrofi A.Y."/>
            <person name="Begoude B.A."/>
            <person name="Ten Hoopen G.M."/>
            <person name="Coulibaly K."/>
            <person name="Kebe B.I."/>
            <person name="Melnick R.L."/>
            <person name="Guiltinan M.J."/>
            <person name="Tyler B.M."/>
            <person name="Meinhardt L.W."/>
            <person name="Bailey B.A."/>
        </authorList>
    </citation>
    <scope>NUCLEOTIDE SEQUENCE [LARGE SCALE GENOMIC DNA]</scope>
    <source>
        <strain evidence="10">sbr112.9</strain>
    </source>
</reference>
<evidence type="ECO:0000256" key="3">
    <source>
        <dbReference type="ARBA" id="ARBA00023043"/>
    </source>
</evidence>
<dbReference type="AlphaFoldDB" id="A0A2P4YHK3"/>
<sequence>MTSYEIPAELRASFTPAQVEELATQFRISDTDGSGTIDEKEFRALLTRMGLQVSAAEADDLVHSIDVNGDGLLDFAELAQMVARLQRGDAKLASLRKFVEALDTTPVALLERETAKFGLQLTYQLVEDEEEMPTTFNGEQELVQIQLELVGKVCGPTGRETVKAVGKTTREAKFKAAEAALVKIKKLQPGLAVEPGELPVQWEKWLFANIEKGASVKKLMHTLTQKGFLLTGNLTLMQRISTRVSSYRLRTKRNAPSGIYGAGFDSTSRPESNETSRSSLPTKSSRTARNIAIVEKFPPPVLALHPQWAHWCQQELARGIDGNVVLNELVAQGFVPGKSPLFTQRLLHVVKSRNDRYSNSAESPRTAAWKPYSFLRVLEEGILLEIELFVFGGQDVNALQWDVSTKLTQSPLHIASKHGYHLIAKLFLEHGAQVDQLDSFRRTPLMVAARCGHSEITALMLEYGADIFQLDNLKNSGLHLAAFSGSSTIVSQLLRAHDDSFRLFITNLPQRHGESYQHLLQKAYDTIMKEKLRDNERRRYHVSWLFETVQWLHRELFGNGGNSRICKMPAPQKAFMDYLVSRYHKNLPNY</sequence>
<dbReference type="Proteomes" id="UP000237271">
    <property type="component" value="Unassembled WGS sequence"/>
</dbReference>
<gene>
    <name evidence="9" type="ORF">PHPALM_5347</name>
</gene>
<dbReference type="InterPro" id="IPR018247">
    <property type="entry name" value="EF_Hand_1_Ca_BS"/>
</dbReference>
<organism evidence="9 10">
    <name type="scientific">Phytophthora palmivora</name>
    <dbReference type="NCBI Taxonomy" id="4796"/>
    <lineage>
        <taxon>Eukaryota</taxon>
        <taxon>Sar</taxon>
        <taxon>Stramenopiles</taxon>
        <taxon>Oomycota</taxon>
        <taxon>Peronosporomycetes</taxon>
        <taxon>Peronosporales</taxon>
        <taxon>Peronosporaceae</taxon>
        <taxon>Phytophthora</taxon>
    </lineage>
</organism>
<dbReference type="SUPFAM" id="SSF48403">
    <property type="entry name" value="Ankyrin repeat"/>
    <property type="match status" value="1"/>
</dbReference>
<dbReference type="PROSITE" id="PS50222">
    <property type="entry name" value="EF_HAND_2"/>
    <property type="match status" value="2"/>
</dbReference>
<proteinExistence type="predicted"/>
<keyword evidence="10" id="KW-1185">Reference proteome</keyword>
<name>A0A2P4YHK3_9STRA</name>
<dbReference type="PROSITE" id="PS50088">
    <property type="entry name" value="ANK_REPEAT"/>
    <property type="match status" value="2"/>
</dbReference>
<dbReference type="GO" id="GO:0003723">
    <property type="term" value="F:RNA binding"/>
    <property type="evidence" value="ECO:0007669"/>
    <property type="project" value="UniProtKB-UniRule"/>
</dbReference>
<evidence type="ECO:0000259" key="7">
    <source>
        <dbReference type="PROSITE" id="PS50137"/>
    </source>
</evidence>
<dbReference type="PROSITE" id="PS50137">
    <property type="entry name" value="DS_RBD"/>
    <property type="match status" value="1"/>
</dbReference>
<dbReference type="PANTHER" id="PTHR24198">
    <property type="entry name" value="ANKYRIN REPEAT AND PROTEIN KINASE DOMAIN-CONTAINING PROTEIN"/>
    <property type="match status" value="1"/>
</dbReference>
<keyword evidence="3 4" id="KW-0040">ANK repeat</keyword>
<dbReference type="SMART" id="SM00054">
    <property type="entry name" value="EFh"/>
    <property type="match status" value="2"/>
</dbReference>
<evidence type="ECO:0000256" key="5">
    <source>
        <dbReference type="PROSITE-ProRule" id="PRU00266"/>
    </source>
</evidence>
<feature type="repeat" description="ANK" evidence="4">
    <location>
        <begin position="407"/>
        <end position="439"/>
    </location>
</feature>
<evidence type="ECO:0000256" key="6">
    <source>
        <dbReference type="SAM" id="MobiDB-lite"/>
    </source>
</evidence>
<dbReference type="InterPro" id="IPR002110">
    <property type="entry name" value="Ankyrin_rpt"/>
</dbReference>
<evidence type="ECO:0000256" key="2">
    <source>
        <dbReference type="ARBA" id="ARBA00022837"/>
    </source>
</evidence>
<dbReference type="InterPro" id="IPR036770">
    <property type="entry name" value="Ankyrin_rpt-contain_sf"/>
</dbReference>
<feature type="domain" description="EF-hand" evidence="8">
    <location>
        <begin position="17"/>
        <end position="52"/>
    </location>
</feature>
<dbReference type="Gene3D" id="1.25.40.20">
    <property type="entry name" value="Ankyrin repeat-containing domain"/>
    <property type="match status" value="1"/>
</dbReference>
<feature type="domain" description="DRBM" evidence="7">
    <location>
        <begin position="105"/>
        <end position="186"/>
    </location>
</feature>
<feature type="non-terminal residue" evidence="9">
    <location>
        <position position="590"/>
    </location>
</feature>
<dbReference type="Pfam" id="PF13499">
    <property type="entry name" value="EF-hand_7"/>
    <property type="match status" value="1"/>
</dbReference>
<dbReference type="InterPro" id="IPR002048">
    <property type="entry name" value="EF_hand_dom"/>
</dbReference>
<dbReference type="InterPro" id="IPR011992">
    <property type="entry name" value="EF-hand-dom_pair"/>
</dbReference>
<feature type="domain" description="EF-hand" evidence="8">
    <location>
        <begin position="53"/>
        <end position="88"/>
    </location>
</feature>
<dbReference type="PROSITE" id="PS50297">
    <property type="entry name" value="ANK_REP_REGION"/>
    <property type="match status" value="2"/>
</dbReference>
<keyword evidence="2" id="KW-0106">Calcium</keyword>
<dbReference type="PANTHER" id="PTHR24198:SF165">
    <property type="entry name" value="ANKYRIN REPEAT-CONTAINING PROTEIN-RELATED"/>
    <property type="match status" value="1"/>
</dbReference>